<reference evidence="1 2" key="1">
    <citation type="submission" date="2022-06" db="EMBL/GenBank/DDBJ databases">
        <title>Halogeometricum sp. a new haloarchaeum isolate from saline soil.</title>
        <authorList>
            <person name="Strakova D."/>
            <person name="Galisteo C."/>
            <person name="Sanchez-Porro C."/>
            <person name="Ventosa A."/>
        </authorList>
    </citation>
    <scope>NUCLEOTIDE SEQUENCE [LARGE SCALE GENOMIC DNA]</scope>
    <source>
        <strain evidence="2">S3BR25-2</strain>
    </source>
</reference>
<dbReference type="EMBL" id="JAMQOQ010000001">
    <property type="protein sequence ID" value="MDS0293115.1"/>
    <property type="molecule type" value="Genomic_DNA"/>
</dbReference>
<gene>
    <name evidence="1" type="ORF">NDI79_02880</name>
</gene>
<accession>A0ABU2FX46</accession>
<protein>
    <submittedName>
        <fullName evidence="1">SRPBCC family protein</fullName>
    </submittedName>
</protein>
<dbReference type="SUPFAM" id="SSF55961">
    <property type="entry name" value="Bet v1-like"/>
    <property type="match status" value="1"/>
</dbReference>
<name>A0ABU2FX46_9EURY</name>
<dbReference type="InterPro" id="IPR019587">
    <property type="entry name" value="Polyketide_cyclase/dehydratase"/>
</dbReference>
<keyword evidence="2" id="KW-1185">Reference proteome</keyword>
<dbReference type="Proteomes" id="UP001254813">
    <property type="component" value="Unassembled WGS sequence"/>
</dbReference>
<dbReference type="Pfam" id="PF10604">
    <property type="entry name" value="Polyketide_cyc2"/>
    <property type="match status" value="1"/>
</dbReference>
<dbReference type="Gene3D" id="3.30.530.20">
    <property type="match status" value="1"/>
</dbReference>
<comment type="caution">
    <text evidence="1">The sequence shown here is derived from an EMBL/GenBank/DDBJ whole genome shotgun (WGS) entry which is preliminary data.</text>
</comment>
<proteinExistence type="predicted"/>
<evidence type="ECO:0000313" key="2">
    <source>
        <dbReference type="Proteomes" id="UP001254813"/>
    </source>
</evidence>
<dbReference type="RefSeq" id="WP_310926941.1">
    <property type="nucleotide sequence ID" value="NZ_JAMQOQ010000001.1"/>
</dbReference>
<organism evidence="1 2">
    <name type="scientific">Halogeometricum luteum</name>
    <dbReference type="NCBI Taxonomy" id="2950537"/>
    <lineage>
        <taxon>Archaea</taxon>
        <taxon>Methanobacteriati</taxon>
        <taxon>Methanobacteriota</taxon>
        <taxon>Stenosarchaea group</taxon>
        <taxon>Halobacteria</taxon>
        <taxon>Halobacteriales</taxon>
        <taxon>Haloferacaceae</taxon>
        <taxon>Halogeometricum</taxon>
    </lineage>
</organism>
<sequence length="143" mass="16218">MTVRVSRAFEFDAPPEAVWEFIADPGRRAEAISVVESYEVDPETHEATWEVSLPIPLVRSTATVETEDVERDPPRFVRFVGTSKVMRVTGEHTIEETETGSRLHNEFVVDGKLPGVESFFKRNLDRELDNLEAALREELETTA</sequence>
<dbReference type="InterPro" id="IPR023393">
    <property type="entry name" value="START-like_dom_sf"/>
</dbReference>
<evidence type="ECO:0000313" key="1">
    <source>
        <dbReference type="EMBL" id="MDS0293115.1"/>
    </source>
</evidence>